<evidence type="ECO:0000313" key="3">
    <source>
        <dbReference type="Proteomes" id="UP001243717"/>
    </source>
</evidence>
<feature type="transmembrane region" description="Helical" evidence="1">
    <location>
        <begin position="42"/>
        <end position="65"/>
    </location>
</feature>
<keyword evidence="1" id="KW-0812">Transmembrane</keyword>
<proteinExistence type="predicted"/>
<keyword evidence="1" id="KW-0472">Membrane</keyword>
<evidence type="ECO:0000256" key="1">
    <source>
        <dbReference type="SAM" id="Phobius"/>
    </source>
</evidence>
<gene>
    <name evidence="2" type="ORF">QEH59_18700</name>
</gene>
<evidence type="ECO:0000313" key="2">
    <source>
        <dbReference type="EMBL" id="MDQ8196466.1"/>
    </source>
</evidence>
<protein>
    <submittedName>
        <fullName evidence="2">SHOCT domain-containing protein</fullName>
    </submittedName>
</protein>
<sequence>MKTKGRIKPSKPAAFGQMLGCGVFAIIGLTVIIPMIEKEGGPMWIGVLWTFGTAIGAVFGAYNFFSEEGIATEEFSYTSETPKSEPSIESRLRKLDELKSKKLINDHEYESKRSELLNQL</sequence>
<feature type="transmembrane region" description="Helical" evidence="1">
    <location>
        <begin position="12"/>
        <end position="36"/>
    </location>
</feature>
<organism evidence="2 3">
    <name type="scientific">Thalassobacterium sedimentorum</name>
    <dbReference type="NCBI Taxonomy" id="3041258"/>
    <lineage>
        <taxon>Bacteria</taxon>
        <taxon>Pseudomonadati</taxon>
        <taxon>Verrucomicrobiota</taxon>
        <taxon>Opitutia</taxon>
        <taxon>Puniceicoccales</taxon>
        <taxon>Coraliomargaritaceae</taxon>
        <taxon>Thalassobacterium</taxon>
    </lineage>
</organism>
<keyword evidence="1" id="KW-1133">Transmembrane helix</keyword>
<reference evidence="2 3" key="1">
    <citation type="submission" date="2023-04" db="EMBL/GenBank/DDBJ databases">
        <title>A novel bacteria isolated from coastal sediment.</title>
        <authorList>
            <person name="Liu X.-J."/>
            <person name="Du Z.-J."/>
        </authorList>
    </citation>
    <scope>NUCLEOTIDE SEQUENCE [LARGE SCALE GENOMIC DNA]</scope>
    <source>
        <strain evidence="2 3">SDUM461004</strain>
    </source>
</reference>
<dbReference type="Proteomes" id="UP001243717">
    <property type="component" value="Unassembled WGS sequence"/>
</dbReference>
<keyword evidence="3" id="KW-1185">Reference proteome</keyword>
<dbReference type="RefSeq" id="WP_308986899.1">
    <property type="nucleotide sequence ID" value="NZ_JARXIC010000118.1"/>
</dbReference>
<dbReference type="EMBL" id="JARXIC010000118">
    <property type="protein sequence ID" value="MDQ8196466.1"/>
    <property type="molecule type" value="Genomic_DNA"/>
</dbReference>
<name>A0ABU1ANV8_9BACT</name>
<comment type="caution">
    <text evidence="2">The sequence shown here is derived from an EMBL/GenBank/DDBJ whole genome shotgun (WGS) entry which is preliminary data.</text>
</comment>
<accession>A0ABU1ANV8</accession>